<dbReference type="RefSeq" id="WP_305909823.1">
    <property type="nucleotide sequence ID" value="NZ_CP157743.1"/>
</dbReference>
<evidence type="ECO:0000313" key="2">
    <source>
        <dbReference type="Proteomes" id="UP001225378"/>
    </source>
</evidence>
<evidence type="ECO:0000313" key="1">
    <source>
        <dbReference type="EMBL" id="XBS21187.1"/>
    </source>
</evidence>
<sequence length="77" mass="8697">MRFLLITRTKIYKHLINRRPGGTLQFFPGCSSYGLEAIPLHGADKDSYPALRRLLKCHLLYHGGIHPVPNNLVDNNG</sequence>
<reference evidence="1 2" key="1">
    <citation type="journal article" date="2024" name="Microbiology">
        <title>Methylomarinum rosea sp. nov., a novel halophilic methanotrophic bacterium from the hypersaline Lake Elton.</title>
        <authorList>
            <person name="Suleimanov R.Z."/>
            <person name="Oshkin I.Y."/>
            <person name="Danilova O.V."/>
            <person name="Suzina N.E."/>
            <person name="Dedysh S.N."/>
        </authorList>
    </citation>
    <scope>NUCLEOTIDE SEQUENCE [LARGE SCALE GENOMIC DNA]</scope>
    <source>
        <strain evidence="1 2">Ch1-1</strain>
    </source>
</reference>
<dbReference type="KEGG" id="mech:Q9L42_003435"/>
<organism evidence="1 2">
    <name type="scientific">Methylomarinum roseum</name>
    <dbReference type="NCBI Taxonomy" id="3067653"/>
    <lineage>
        <taxon>Bacteria</taxon>
        <taxon>Pseudomonadati</taxon>
        <taxon>Pseudomonadota</taxon>
        <taxon>Gammaproteobacteria</taxon>
        <taxon>Methylococcales</taxon>
        <taxon>Methylococcaceae</taxon>
        <taxon>Methylomarinum</taxon>
    </lineage>
</organism>
<name>A0AAU7NW05_9GAMM</name>
<gene>
    <name evidence="1" type="primary">yidD</name>
    <name evidence="1" type="ORF">Q9L42_003435</name>
</gene>
<protein>
    <submittedName>
        <fullName evidence="1">Membrane protein insertion efficiency factor YidD</fullName>
    </submittedName>
</protein>
<dbReference type="SMART" id="SM01234">
    <property type="entry name" value="Haemolytic"/>
    <property type="match status" value="1"/>
</dbReference>
<keyword evidence="2" id="KW-1185">Reference proteome</keyword>
<dbReference type="EMBL" id="CP157743">
    <property type="protein sequence ID" value="XBS21187.1"/>
    <property type="molecule type" value="Genomic_DNA"/>
</dbReference>
<dbReference type="AlphaFoldDB" id="A0AAU7NW05"/>
<dbReference type="Proteomes" id="UP001225378">
    <property type="component" value="Chromosome"/>
</dbReference>
<dbReference type="Pfam" id="PF01809">
    <property type="entry name" value="YidD"/>
    <property type="match status" value="1"/>
</dbReference>
<accession>A0AAU7NW05</accession>
<dbReference type="InterPro" id="IPR002696">
    <property type="entry name" value="Membr_insert_effic_factor_YidD"/>
</dbReference>
<proteinExistence type="predicted"/>